<dbReference type="SUPFAM" id="SSF81631">
    <property type="entry name" value="PAP/OAS1 substrate-binding domain"/>
    <property type="match status" value="1"/>
</dbReference>
<dbReference type="Gene3D" id="3.30.460.10">
    <property type="entry name" value="Beta Polymerase, domain 2"/>
    <property type="match status" value="1"/>
</dbReference>
<name>A0ABQ3UR54_9CHLR</name>
<evidence type="ECO:0000313" key="1">
    <source>
        <dbReference type="EMBL" id="GHO54852.1"/>
    </source>
</evidence>
<dbReference type="InterPro" id="IPR043519">
    <property type="entry name" value="NT_sf"/>
</dbReference>
<dbReference type="Gene3D" id="1.20.120.330">
    <property type="entry name" value="Nucleotidyltransferases domain 2"/>
    <property type="match status" value="1"/>
</dbReference>
<comment type="caution">
    <text evidence="1">The sequence shown here is derived from an EMBL/GenBank/DDBJ whole genome shotgun (WGS) entry which is preliminary data.</text>
</comment>
<proteinExistence type="predicted"/>
<gene>
    <name evidence="1" type="ORF">KSB_33270</name>
</gene>
<dbReference type="Pfam" id="PF04439">
    <property type="entry name" value="Adenyl_transf"/>
    <property type="match status" value="1"/>
</dbReference>
<keyword evidence="2" id="KW-1185">Reference proteome</keyword>
<accession>A0ABQ3UR54</accession>
<organism evidence="1 2">
    <name type="scientific">Ktedonobacter robiniae</name>
    <dbReference type="NCBI Taxonomy" id="2778365"/>
    <lineage>
        <taxon>Bacteria</taxon>
        <taxon>Bacillati</taxon>
        <taxon>Chloroflexota</taxon>
        <taxon>Ktedonobacteria</taxon>
        <taxon>Ktedonobacterales</taxon>
        <taxon>Ktedonobacteraceae</taxon>
        <taxon>Ktedonobacter</taxon>
    </lineage>
</organism>
<sequence length="283" mass="32366">MAEVLTREEMIRRIVEVGRRDHRIAGLVDYGSNGGLALDQWSDIDVAVFLHDTQFEAFVLALSEWLAQLGEPLLLINNVNSVRSFTRAVFDTEQLPLRVDIVYYYLGEMSTALHWPQEPKADKVNVLYDATNGELTSCMRQLPNSDLHPSDLQETFELTARYFWYFLLESVCKLQRGDHWYTSYFFHNAVVPRLIYLIRLHEGAISRWFVNPRLKGLEQALSPEIMTRLNTCLPDTASPKGMTDAIKNTATLATEVCRNVAARHGYVWPEALAERVEKALAQC</sequence>
<dbReference type="RefSeq" id="WP_201371519.1">
    <property type="nucleotide sequence ID" value="NZ_BNJG01000001.1"/>
</dbReference>
<evidence type="ECO:0008006" key="3">
    <source>
        <dbReference type="Google" id="ProtNLM"/>
    </source>
</evidence>
<protein>
    <recommendedName>
        <fullName evidence="3">Polymerase nucleotidyl transferase domain-containing protein</fullName>
    </recommendedName>
</protein>
<dbReference type="InterPro" id="IPR007530">
    <property type="entry name" value="Aminoglycoside_adenylylTfrase"/>
</dbReference>
<evidence type="ECO:0000313" key="2">
    <source>
        <dbReference type="Proteomes" id="UP000654345"/>
    </source>
</evidence>
<dbReference type="Proteomes" id="UP000654345">
    <property type="component" value="Unassembled WGS sequence"/>
</dbReference>
<dbReference type="SUPFAM" id="SSF81301">
    <property type="entry name" value="Nucleotidyltransferase"/>
    <property type="match status" value="1"/>
</dbReference>
<reference evidence="1 2" key="1">
    <citation type="journal article" date="2021" name="Int. J. Syst. Evol. Microbiol.">
        <title>Reticulibacter mediterranei gen. nov., sp. nov., within the new family Reticulibacteraceae fam. nov., and Ktedonospora formicarum gen. nov., sp. nov., Ktedonobacter robiniae sp. nov., Dictyobacter formicarum sp. nov. and Dictyobacter arantiisoli sp. nov., belonging to the class Ktedonobacteria.</title>
        <authorList>
            <person name="Yabe S."/>
            <person name="Zheng Y."/>
            <person name="Wang C.M."/>
            <person name="Sakai Y."/>
            <person name="Abe K."/>
            <person name="Yokota A."/>
            <person name="Donadio S."/>
            <person name="Cavaletti L."/>
            <person name="Monciardini P."/>
        </authorList>
    </citation>
    <scope>NUCLEOTIDE SEQUENCE [LARGE SCALE GENOMIC DNA]</scope>
    <source>
        <strain evidence="1 2">SOSP1-30</strain>
    </source>
</reference>
<dbReference type="EMBL" id="BNJG01000001">
    <property type="protein sequence ID" value="GHO54852.1"/>
    <property type="molecule type" value="Genomic_DNA"/>
</dbReference>